<dbReference type="EMBL" id="CM018052">
    <property type="protein sequence ID" value="KAA8515127.1"/>
    <property type="molecule type" value="Genomic_DNA"/>
</dbReference>
<proteinExistence type="predicted"/>
<dbReference type="InterPro" id="IPR042086">
    <property type="entry name" value="MeTrfase_capping"/>
</dbReference>
<feature type="transmembrane region" description="Helical" evidence="1">
    <location>
        <begin position="79"/>
        <end position="99"/>
    </location>
</feature>
<evidence type="ECO:0000256" key="1">
    <source>
        <dbReference type="SAM" id="Phobius"/>
    </source>
</evidence>
<keyword evidence="1" id="KW-1133">Transmembrane helix</keyword>
<sequence>MLARSLLDMVAAGLIEDVDVDSFNLPFYTPPSMMPTFSGPSLDWFLSALLLVWFLPSLLCPSLKALLLDLLNSSSFQELYTIFLILCMAFSGSGTDFIGKPATTDVMKFGAVGNGVTDDSRIDKIISSFLC</sequence>
<protein>
    <submittedName>
        <fullName evidence="2">Uncharacterized protein</fullName>
    </submittedName>
</protein>
<dbReference type="Gene3D" id="1.10.1200.270">
    <property type="entry name" value="Methyltransferase, alpha-helical capping domain"/>
    <property type="match status" value="1"/>
</dbReference>
<evidence type="ECO:0000313" key="2">
    <source>
        <dbReference type="EMBL" id="KAA8515127.1"/>
    </source>
</evidence>
<dbReference type="Proteomes" id="UP000325577">
    <property type="component" value="Linkage Group LG9"/>
</dbReference>
<reference evidence="2 3" key="1">
    <citation type="submission" date="2019-09" db="EMBL/GenBank/DDBJ databases">
        <title>A chromosome-level genome assembly of the Chinese tupelo Nyssa sinensis.</title>
        <authorList>
            <person name="Yang X."/>
            <person name="Kang M."/>
            <person name="Yang Y."/>
            <person name="Xiong H."/>
            <person name="Wang M."/>
            <person name="Zhang Z."/>
            <person name="Wang Z."/>
            <person name="Wu H."/>
            <person name="Ma T."/>
            <person name="Liu J."/>
            <person name="Xi Z."/>
        </authorList>
    </citation>
    <scope>NUCLEOTIDE SEQUENCE [LARGE SCALE GENOMIC DNA]</scope>
    <source>
        <strain evidence="2">J267</strain>
        <tissue evidence="2">Leaf</tissue>
    </source>
</reference>
<dbReference type="AlphaFoldDB" id="A0A5J4ZCZ2"/>
<keyword evidence="3" id="KW-1185">Reference proteome</keyword>
<evidence type="ECO:0000313" key="3">
    <source>
        <dbReference type="Proteomes" id="UP000325577"/>
    </source>
</evidence>
<keyword evidence="1" id="KW-0472">Membrane</keyword>
<gene>
    <name evidence="2" type="ORF">F0562_018306</name>
</gene>
<keyword evidence="1" id="KW-0812">Transmembrane</keyword>
<organism evidence="2 3">
    <name type="scientific">Nyssa sinensis</name>
    <dbReference type="NCBI Taxonomy" id="561372"/>
    <lineage>
        <taxon>Eukaryota</taxon>
        <taxon>Viridiplantae</taxon>
        <taxon>Streptophyta</taxon>
        <taxon>Embryophyta</taxon>
        <taxon>Tracheophyta</taxon>
        <taxon>Spermatophyta</taxon>
        <taxon>Magnoliopsida</taxon>
        <taxon>eudicotyledons</taxon>
        <taxon>Gunneridae</taxon>
        <taxon>Pentapetalae</taxon>
        <taxon>asterids</taxon>
        <taxon>Cornales</taxon>
        <taxon>Nyssaceae</taxon>
        <taxon>Nyssa</taxon>
    </lineage>
</organism>
<name>A0A5J4ZCZ2_9ASTE</name>
<accession>A0A5J4ZCZ2</accession>
<feature type="transmembrane region" description="Helical" evidence="1">
    <location>
        <begin position="44"/>
        <end position="67"/>
    </location>
</feature>